<dbReference type="SMART" id="SM00046">
    <property type="entry name" value="DAGKc"/>
    <property type="match status" value="1"/>
</dbReference>
<keyword evidence="5" id="KW-0479">Metal-binding</keyword>
<dbReference type="PANTHER" id="PTHR12358:SF106">
    <property type="entry name" value="LIPID KINASE YEGS"/>
    <property type="match status" value="1"/>
</dbReference>
<keyword evidence="9" id="KW-0460">Magnesium</keyword>
<dbReference type="Pfam" id="PF00781">
    <property type="entry name" value="DAGK_cat"/>
    <property type="match status" value="1"/>
</dbReference>
<dbReference type="SUPFAM" id="SSF111331">
    <property type="entry name" value="NAD kinase/diacylglycerol kinase-like"/>
    <property type="match status" value="1"/>
</dbReference>
<name>A0A0U1KZ34_9FIRM</name>
<evidence type="ECO:0000313" key="14">
    <source>
        <dbReference type="EMBL" id="CQR72636.1"/>
    </source>
</evidence>
<keyword evidence="11" id="KW-0594">Phospholipid biosynthesis</keyword>
<keyword evidence="10" id="KW-0443">Lipid metabolism</keyword>
<evidence type="ECO:0000256" key="2">
    <source>
        <dbReference type="ARBA" id="ARBA00005983"/>
    </source>
</evidence>
<organism evidence="14 15">
    <name type="scientific">Sporomusa ovata</name>
    <dbReference type="NCBI Taxonomy" id="2378"/>
    <lineage>
        <taxon>Bacteria</taxon>
        <taxon>Bacillati</taxon>
        <taxon>Bacillota</taxon>
        <taxon>Negativicutes</taxon>
        <taxon>Selenomonadales</taxon>
        <taxon>Sporomusaceae</taxon>
        <taxon>Sporomusa</taxon>
    </lineage>
</organism>
<keyword evidence="3" id="KW-0444">Lipid biosynthesis</keyword>
<dbReference type="InterPro" id="IPR017438">
    <property type="entry name" value="ATP-NAD_kinase_N"/>
</dbReference>
<dbReference type="GO" id="GO:0004143">
    <property type="term" value="F:ATP-dependent diacylglycerol kinase activity"/>
    <property type="evidence" value="ECO:0007669"/>
    <property type="project" value="TreeGrafter"/>
</dbReference>
<dbReference type="GO" id="GO:0046872">
    <property type="term" value="F:metal ion binding"/>
    <property type="evidence" value="ECO:0007669"/>
    <property type="project" value="UniProtKB-KW"/>
</dbReference>
<sequence length="294" mass="32222">MKKYVLIYNPVAGDAKFKSRLDEVVEYLQVSDGIVLPFRTRYKEDIRPFIRQIKEIGADGLIVSGGDGTVHQVINAMLTENVDLPVGIIPSGTCNDFSSHVSCDKNLSRCLSAVTGGQWRMVDVGKVNQEYFLNVASAGLLTSVAHSVDASLKNTVGRLAYYFKGLGQLPNFQSMHVKITADGQVIDGDILLFLVMNSGIVGSFPSLAPEARIDDGKLDLLIINKCSISELMGLFVSMFSGRHILSKHIRKLQAKELYIECDEPVESDLDGEQGPLLPLTISTVTKKLKVFQLS</sequence>
<evidence type="ECO:0000256" key="12">
    <source>
        <dbReference type="ARBA" id="ARBA00023264"/>
    </source>
</evidence>
<dbReference type="AlphaFoldDB" id="A0A0U1KZ34"/>
<evidence type="ECO:0000259" key="13">
    <source>
        <dbReference type="PROSITE" id="PS50146"/>
    </source>
</evidence>
<dbReference type="Gene3D" id="2.60.200.40">
    <property type="match status" value="1"/>
</dbReference>
<dbReference type="RefSeq" id="WP_021168334.1">
    <property type="nucleotide sequence ID" value="NZ_CTRP01000011.1"/>
</dbReference>
<dbReference type="InterPro" id="IPR016064">
    <property type="entry name" value="NAD/diacylglycerol_kinase_sf"/>
</dbReference>
<evidence type="ECO:0000256" key="8">
    <source>
        <dbReference type="ARBA" id="ARBA00022840"/>
    </source>
</evidence>
<evidence type="ECO:0000256" key="9">
    <source>
        <dbReference type="ARBA" id="ARBA00022842"/>
    </source>
</evidence>
<dbReference type="PROSITE" id="PS50146">
    <property type="entry name" value="DAGK"/>
    <property type="match status" value="1"/>
</dbReference>
<dbReference type="NCBIfam" id="TIGR00147">
    <property type="entry name" value="YegS/Rv2252/BmrU family lipid kinase"/>
    <property type="match status" value="1"/>
</dbReference>
<keyword evidence="8" id="KW-0067">ATP-binding</keyword>
<evidence type="ECO:0000256" key="3">
    <source>
        <dbReference type="ARBA" id="ARBA00022516"/>
    </source>
</evidence>
<keyword evidence="12" id="KW-1208">Phospholipid metabolism</keyword>
<reference evidence="15" key="1">
    <citation type="submission" date="2015-03" db="EMBL/GenBank/DDBJ databases">
        <authorList>
            <person name="Nijsse Bart"/>
        </authorList>
    </citation>
    <scope>NUCLEOTIDE SEQUENCE [LARGE SCALE GENOMIC DNA]</scope>
</reference>
<evidence type="ECO:0000313" key="15">
    <source>
        <dbReference type="Proteomes" id="UP000049855"/>
    </source>
</evidence>
<dbReference type="InterPro" id="IPR045540">
    <property type="entry name" value="YegS/DAGK_C"/>
</dbReference>
<evidence type="ECO:0000256" key="6">
    <source>
        <dbReference type="ARBA" id="ARBA00022741"/>
    </source>
</evidence>
<evidence type="ECO:0000256" key="1">
    <source>
        <dbReference type="ARBA" id="ARBA00001946"/>
    </source>
</evidence>
<keyword evidence="7 14" id="KW-0418">Kinase</keyword>
<dbReference type="InterPro" id="IPR050187">
    <property type="entry name" value="Lipid_Phosphate_FormReg"/>
</dbReference>
<dbReference type="InterPro" id="IPR005218">
    <property type="entry name" value="Diacylglycerol/lipid_kinase"/>
</dbReference>
<evidence type="ECO:0000256" key="5">
    <source>
        <dbReference type="ARBA" id="ARBA00022723"/>
    </source>
</evidence>
<feature type="domain" description="DAGKc" evidence="13">
    <location>
        <begin position="1"/>
        <end position="131"/>
    </location>
</feature>
<dbReference type="GO" id="GO:0005524">
    <property type="term" value="F:ATP binding"/>
    <property type="evidence" value="ECO:0007669"/>
    <property type="project" value="UniProtKB-KW"/>
</dbReference>
<evidence type="ECO:0000256" key="7">
    <source>
        <dbReference type="ARBA" id="ARBA00022777"/>
    </source>
</evidence>
<dbReference type="GO" id="GO:0008654">
    <property type="term" value="P:phospholipid biosynthetic process"/>
    <property type="evidence" value="ECO:0007669"/>
    <property type="project" value="UniProtKB-KW"/>
</dbReference>
<proteinExistence type="inferred from homology"/>
<dbReference type="Gene3D" id="3.40.50.10330">
    <property type="entry name" value="Probable inorganic polyphosphate/atp-NAD kinase, domain 1"/>
    <property type="match status" value="1"/>
</dbReference>
<keyword evidence="4" id="KW-0808">Transferase</keyword>
<protein>
    <submittedName>
        <fullName evidence="14">Transcription regulator [contains diacylglycerol kinase catalytic domain]</fullName>
    </submittedName>
</protein>
<accession>A0A0U1KZ34</accession>
<dbReference type="EMBL" id="CTRP01000011">
    <property type="protein sequence ID" value="CQR72636.1"/>
    <property type="molecule type" value="Genomic_DNA"/>
</dbReference>
<dbReference type="InterPro" id="IPR001206">
    <property type="entry name" value="Diacylglycerol_kinase_cat_dom"/>
</dbReference>
<evidence type="ECO:0000256" key="11">
    <source>
        <dbReference type="ARBA" id="ARBA00023209"/>
    </source>
</evidence>
<dbReference type="Proteomes" id="UP000049855">
    <property type="component" value="Unassembled WGS sequence"/>
</dbReference>
<evidence type="ECO:0000256" key="10">
    <source>
        <dbReference type="ARBA" id="ARBA00023098"/>
    </source>
</evidence>
<dbReference type="GO" id="GO:0005886">
    <property type="term" value="C:plasma membrane"/>
    <property type="evidence" value="ECO:0007669"/>
    <property type="project" value="TreeGrafter"/>
</dbReference>
<dbReference type="Pfam" id="PF19279">
    <property type="entry name" value="YegS_C"/>
    <property type="match status" value="1"/>
</dbReference>
<evidence type="ECO:0000256" key="4">
    <source>
        <dbReference type="ARBA" id="ARBA00022679"/>
    </source>
</evidence>
<keyword evidence="6" id="KW-0547">Nucleotide-binding</keyword>
<comment type="cofactor">
    <cofactor evidence="1">
        <name>Mg(2+)</name>
        <dbReference type="ChEBI" id="CHEBI:18420"/>
    </cofactor>
</comment>
<keyword evidence="15" id="KW-1185">Reference proteome</keyword>
<comment type="similarity">
    <text evidence="2">Belongs to the diacylglycerol/lipid kinase family.</text>
</comment>
<gene>
    <name evidence="14" type="ORF">SpAn4DRAFT_3096</name>
</gene>
<dbReference type="PANTHER" id="PTHR12358">
    <property type="entry name" value="SPHINGOSINE KINASE"/>
    <property type="match status" value="1"/>
</dbReference>